<dbReference type="EMBL" id="JBHTGR010000057">
    <property type="protein sequence ID" value="MFC7748136.1"/>
    <property type="molecule type" value="Genomic_DNA"/>
</dbReference>
<evidence type="ECO:0000256" key="6">
    <source>
        <dbReference type="HAMAP-Rule" id="MF_00337"/>
    </source>
</evidence>
<accession>A0ABW2UYI3</accession>
<keyword evidence="2 6" id="KW-0963">Cytoplasm</keyword>
<evidence type="ECO:0000256" key="2">
    <source>
        <dbReference type="ARBA" id="ARBA00022490"/>
    </source>
</evidence>
<comment type="subunit">
    <text evidence="6">Heterooligomer composed of large and small subunits.</text>
</comment>
<comment type="caution">
    <text evidence="8">The sequence shown here is derived from an EMBL/GenBank/DDBJ whole genome shotgun (WGS) entry which is preliminary data.</text>
</comment>
<keyword evidence="5 6" id="KW-0269">Exonuclease</keyword>
<dbReference type="HAMAP" id="MF_00337">
    <property type="entry name" value="Exonuc_7_S"/>
    <property type="match status" value="1"/>
</dbReference>
<dbReference type="SUPFAM" id="SSF116842">
    <property type="entry name" value="XseB-like"/>
    <property type="match status" value="1"/>
</dbReference>
<evidence type="ECO:0000313" key="8">
    <source>
        <dbReference type="EMBL" id="MFC7748136.1"/>
    </source>
</evidence>
<keyword evidence="7" id="KW-0175">Coiled coil</keyword>
<keyword evidence="4 6" id="KW-0378">Hydrolase</keyword>
<organism evidence="8 9">
    <name type="scientific">Lentibacillus kimchii</name>
    <dbReference type="NCBI Taxonomy" id="1542911"/>
    <lineage>
        <taxon>Bacteria</taxon>
        <taxon>Bacillati</taxon>
        <taxon>Bacillota</taxon>
        <taxon>Bacilli</taxon>
        <taxon>Bacillales</taxon>
        <taxon>Bacillaceae</taxon>
        <taxon>Lentibacillus</taxon>
    </lineage>
</organism>
<evidence type="ECO:0000256" key="5">
    <source>
        <dbReference type="ARBA" id="ARBA00022839"/>
    </source>
</evidence>
<dbReference type="EC" id="3.1.11.6" evidence="6"/>
<dbReference type="InterPro" id="IPR003761">
    <property type="entry name" value="Exonuc_VII_S"/>
</dbReference>
<dbReference type="Proteomes" id="UP001596620">
    <property type="component" value="Unassembled WGS sequence"/>
</dbReference>
<evidence type="ECO:0000256" key="7">
    <source>
        <dbReference type="SAM" id="Coils"/>
    </source>
</evidence>
<evidence type="ECO:0000256" key="4">
    <source>
        <dbReference type="ARBA" id="ARBA00022801"/>
    </source>
</evidence>
<dbReference type="NCBIfam" id="TIGR01280">
    <property type="entry name" value="xseB"/>
    <property type="match status" value="1"/>
</dbReference>
<comment type="function">
    <text evidence="6">Bidirectionally degrades single-stranded DNA into large acid-insoluble oligonucleotides, which are then degraded further into small acid-soluble oligonucleotides.</text>
</comment>
<feature type="coiled-coil region" evidence="7">
    <location>
        <begin position="1"/>
        <end position="28"/>
    </location>
</feature>
<dbReference type="PIRSF" id="PIRSF006488">
    <property type="entry name" value="Exonuc_VII_S"/>
    <property type="match status" value="1"/>
</dbReference>
<dbReference type="NCBIfam" id="NF010666">
    <property type="entry name" value="PRK14063.1"/>
    <property type="match status" value="1"/>
</dbReference>
<dbReference type="InterPro" id="IPR037004">
    <property type="entry name" value="Exonuc_VII_ssu_sf"/>
</dbReference>
<proteinExistence type="inferred from homology"/>
<dbReference type="PANTHER" id="PTHR34137:SF1">
    <property type="entry name" value="EXODEOXYRIBONUCLEASE 7 SMALL SUBUNIT"/>
    <property type="match status" value="1"/>
</dbReference>
<evidence type="ECO:0000256" key="3">
    <source>
        <dbReference type="ARBA" id="ARBA00022722"/>
    </source>
</evidence>
<comment type="similarity">
    <text evidence="1 6">Belongs to the XseB family.</text>
</comment>
<keyword evidence="3 6" id="KW-0540">Nuclease</keyword>
<dbReference type="RefSeq" id="WP_382361142.1">
    <property type="nucleotide sequence ID" value="NZ_JBHTGR010000057.1"/>
</dbReference>
<comment type="catalytic activity">
    <reaction evidence="6">
        <text>Exonucleolytic cleavage in either 5'- to 3'- or 3'- to 5'-direction to yield nucleoside 5'-phosphates.</text>
        <dbReference type="EC" id="3.1.11.6"/>
    </reaction>
</comment>
<comment type="subcellular location">
    <subcellularLocation>
        <location evidence="6">Cytoplasm</location>
    </subcellularLocation>
</comment>
<reference evidence="9" key="1">
    <citation type="journal article" date="2019" name="Int. J. Syst. Evol. Microbiol.">
        <title>The Global Catalogue of Microorganisms (GCM) 10K type strain sequencing project: providing services to taxonomists for standard genome sequencing and annotation.</title>
        <authorList>
            <consortium name="The Broad Institute Genomics Platform"/>
            <consortium name="The Broad Institute Genome Sequencing Center for Infectious Disease"/>
            <person name="Wu L."/>
            <person name="Ma J."/>
        </authorList>
    </citation>
    <scope>NUCLEOTIDE SEQUENCE [LARGE SCALE GENOMIC DNA]</scope>
    <source>
        <strain evidence="9">JCM 30234</strain>
    </source>
</reference>
<name>A0ABW2UYI3_9BACI</name>
<sequence>MEEEKEANLSFEEAMQQLEKIVEKLEQGDVPLEKAISYYQEGMQLSKLCNNKLTNVQEKMTKIMNEHGQYETFDVQEEE</sequence>
<dbReference type="Pfam" id="PF02609">
    <property type="entry name" value="Exonuc_VII_S"/>
    <property type="match status" value="1"/>
</dbReference>
<dbReference type="Gene3D" id="1.10.287.1040">
    <property type="entry name" value="Exonuclease VII, small subunit"/>
    <property type="match status" value="1"/>
</dbReference>
<keyword evidence="9" id="KW-1185">Reference proteome</keyword>
<dbReference type="PANTHER" id="PTHR34137">
    <property type="entry name" value="EXODEOXYRIBONUCLEASE 7 SMALL SUBUNIT"/>
    <property type="match status" value="1"/>
</dbReference>
<dbReference type="GO" id="GO:0008855">
    <property type="term" value="F:exodeoxyribonuclease VII activity"/>
    <property type="evidence" value="ECO:0007669"/>
    <property type="project" value="UniProtKB-EC"/>
</dbReference>
<protein>
    <recommendedName>
        <fullName evidence="6">Exodeoxyribonuclease 7 small subunit</fullName>
        <ecNumber evidence="6">3.1.11.6</ecNumber>
    </recommendedName>
    <alternativeName>
        <fullName evidence="6">Exodeoxyribonuclease VII small subunit</fullName>
        <shortName evidence="6">Exonuclease VII small subunit</shortName>
    </alternativeName>
</protein>
<evidence type="ECO:0000313" key="9">
    <source>
        <dbReference type="Proteomes" id="UP001596620"/>
    </source>
</evidence>
<evidence type="ECO:0000256" key="1">
    <source>
        <dbReference type="ARBA" id="ARBA00009998"/>
    </source>
</evidence>
<gene>
    <name evidence="6" type="primary">xseB</name>
    <name evidence="8" type="ORF">ACFQU8_13175</name>
</gene>